<evidence type="ECO:0000313" key="6">
    <source>
        <dbReference type="EMBL" id="RVX18798.1"/>
    </source>
</evidence>
<feature type="compositionally biased region" description="Basic and acidic residues" evidence="4">
    <location>
        <begin position="796"/>
        <end position="814"/>
    </location>
</feature>
<protein>
    <recommendedName>
        <fullName evidence="5">CW-type domain-containing protein</fullName>
    </recommendedName>
</protein>
<dbReference type="Proteomes" id="UP000288805">
    <property type="component" value="Unassembled WGS sequence"/>
</dbReference>
<feature type="region of interest" description="Disordered" evidence="4">
    <location>
        <begin position="1172"/>
        <end position="1193"/>
    </location>
</feature>
<sequence>MGKFTGFDGGEARYCSDDDQNIDIDVALSYIDERLQDVLGHYQKDFEGGVSAENLGAKFGGYGSFLPTYQRSPLMWSHQRTPQKVQIQNISKPSNLPSKGAHQSSVVLSSGLRHASITPPLPVSRTSSVDSSIKFHTSGESAPKCEIINLPNSRSDQKSLKVRIKVGSDNIKAQRNAAIYSGLGLVTSPSSSSEDSPSECEGNFPESQETQGESPSSIIKVHFFQYFKYHVFISLCWTFCDSVVSLGVDDVMKQIMTSCPVPDGVLVSPLDDSFTCLMEEEGLVDIRISHHVEESSSPLVNKFATIRGGGEAFGDNEIQQRGKNVRMTELEDESYEDPSNGTNTHLKKGDAETLTGDSLKVLYPSKGNGKVNGVKEGPVKASEINKGVVKDSSNLEKEEALELASIVEASRTDKWNAKTSLVERVQKDKKAGRIITNGGGPKGESSYDLFKENCDIPEGKKDFNGGASGPPRKKFDQKAKSPLQDGMRIPLGKEQPASSCKKKSKGSQRKGTSALELTRESLRVDSSAAPEDMVAHRKYVPYKSNRDDIKSQKDLMKVKENQAHLIGKEKLEKKEIRMDPLETSVKEKNSSKLRVAMKETCASSDKLKERSGGKKSSCPSTFQAHQEVSKTSALTGNGSISGALPTEVAPVVIQENWVCCDKCHKWRLLPYGENPNCLPKKWLCSMLYWLPGMNRCSVSEEETTNALNALYQVPVPVPEVQTIQPVHTHGAASGATLADARNLGQNHQYHSFDAASSGGKTKHGTKPVSNVVRHSSFMNLSNSSSDQLASTKRSLKHADKSPLEFNTEERSGDAKLVKMKCKREADQDGFRVSKKIKTKGMHYIDGDQSRGRLEPEIDTQKHNEYSSSRDSKAVTKKLKNQFSLETVPSNGHQSEAKWIVEKQNSGSEHGKGKKPRRSELERKESIASIPDGKPNRKGTVARILLSSRKDDPVDGNSSYEEGKSTEKDQPLAQSHGNNLSRQAIDCKTSSRRDLPFRQPPTAATSSSSKISSSCKVKVNSQEVKGSPVESVSSSPLRMSSRENFRTNLLGKDDATGADFFLMNNPRSCSEAEGDGENVVSGRARKGKAFSSNHQRSMKSSLFDYQDRITDHKTHGKVKVCTVHPSKLPNTQLVNSSIDNYEQDKERVNNLHFHNGSVPENFGKVFSSQAKEKHLTSKSGSNRGKIKASDSHKEQKELFLAKSVKYEMENEFNDNAPHKEEMRDMKFKIEGGYGIKSDKAEKNCVGKKVSAGKRASESCKIEKQTKFEEHDNLHGKSNTICQKDGGSTMQQNRKVEKSLKCLSADSTDQVEVASGKRTGSGSDVFTLNGSDCSDAAKAAKQHGESEGLNGIHVGSRDPTPNRHGARDIVAPNPVKQGTSIRAARNALKEAKNLKHLADRLKISGSGLESTELFFQAALKFLYGATLLELCNSEGVSCGEMSSIEVFNSTAKLCEYCAHEFERWKSMAFAALSYKCMEVAYMQVVYSTDSIASRDRNELQMALEMVLPVESPSSSASDVDNLNNQAAIDKMDIPKDASSQVMGNHVIAARNRPNFVRLLDFAQIVSFAMEASWKSQNAFAAANVVLAEAGNEEGISSVKRVLDFSFHDVDGFLRLVRLAMEALPLST</sequence>
<dbReference type="InterPro" id="IPR011124">
    <property type="entry name" value="Znf_CW"/>
</dbReference>
<dbReference type="PROSITE" id="PS51050">
    <property type="entry name" value="ZF_CW"/>
    <property type="match status" value="1"/>
</dbReference>
<keyword evidence="1" id="KW-0479">Metal-binding</keyword>
<feature type="region of interest" description="Disordered" evidence="4">
    <location>
        <begin position="603"/>
        <end position="622"/>
    </location>
</feature>
<feature type="compositionally biased region" description="Basic and acidic residues" evidence="4">
    <location>
        <begin position="960"/>
        <end position="969"/>
    </location>
</feature>
<feature type="compositionally biased region" description="Low complexity" evidence="4">
    <location>
        <begin position="1005"/>
        <end position="1020"/>
    </location>
</feature>
<feature type="compositionally biased region" description="Basic and acidic residues" evidence="4">
    <location>
        <begin position="842"/>
        <end position="873"/>
    </location>
</feature>
<dbReference type="Gene3D" id="3.30.40.100">
    <property type="match status" value="1"/>
</dbReference>
<dbReference type="EMBL" id="QGNW01000010">
    <property type="protein sequence ID" value="RVX18798.1"/>
    <property type="molecule type" value="Genomic_DNA"/>
</dbReference>
<dbReference type="PANTHER" id="PTHR46524:SF7">
    <property type="entry name" value="CW-TYPE ZINC FINGER"/>
    <property type="match status" value="1"/>
</dbReference>
<dbReference type="InterPro" id="IPR055300">
    <property type="entry name" value="CWZF3/5/7"/>
</dbReference>
<dbReference type="InterPro" id="IPR056406">
    <property type="entry name" value="THD_CWZF3/5/7"/>
</dbReference>
<organism evidence="6 7">
    <name type="scientific">Vitis vinifera</name>
    <name type="common">Grape</name>
    <dbReference type="NCBI Taxonomy" id="29760"/>
    <lineage>
        <taxon>Eukaryota</taxon>
        <taxon>Viridiplantae</taxon>
        <taxon>Streptophyta</taxon>
        <taxon>Embryophyta</taxon>
        <taxon>Tracheophyta</taxon>
        <taxon>Spermatophyta</taxon>
        <taxon>Magnoliopsida</taxon>
        <taxon>eudicotyledons</taxon>
        <taxon>Gunneridae</taxon>
        <taxon>Pentapetalae</taxon>
        <taxon>rosids</taxon>
        <taxon>Vitales</taxon>
        <taxon>Vitaceae</taxon>
        <taxon>Viteae</taxon>
        <taxon>Vitis</taxon>
    </lineage>
</organism>
<keyword evidence="3" id="KW-0862">Zinc</keyword>
<gene>
    <name evidence="6" type="ORF">CK203_007190</name>
</gene>
<feature type="region of interest" description="Disordered" evidence="4">
    <location>
        <begin position="458"/>
        <end position="529"/>
    </location>
</feature>
<evidence type="ECO:0000256" key="4">
    <source>
        <dbReference type="SAM" id="MobiDB-lite"/>
    </source>
</evidence>
<feature type="region of interest" description="Disordered" evidence="4">
    <location>
        <begin position="186"/>
        <end position="213"/>
    </location>
</feature>
<reference evidence="6 7" key="1">
    <citation type="journal article" date="2018" name="PLoS Genet.">
        <title>Population sequencing reveals clonal diversity and ancestral inbreeding in the grapevine cultivar Chardonnay.</title>
        <authorList>
            <person name="Roach M.J."/>
            <person name="Johnson D.L."/>
            <person name="Bohlmann J."/>
            <person name="van Vuuren H.J."/>
            <person name="Jones S.J."/>
            <person name="Pretorius I.S."/>
            <person name="Schmidt S.A."/>
            <person name="Borneman A.R."/>
        </authorList>
    </citation>
    <scope>NUCLEOTIDE SEQUENCE [LARGE SCALE GENOMIC DNA]</scope>
    <source>
        <strain evidence="7">cv. Chardonnay</strain>
        <tissue evidence="6">Leaf</tissue>
    </source>
</reference>
<evidence type="ECO:0000256" key="3">
    <source>
        <dbReference type="ARBA" id="ARBA00022833"/>
    </source>
</evidence>
<feature type="region of interest" description="Disordered" evidence="4">
    <location>
        <begin position="901"/>
        <end position="1038"/>
    </location>
</feature>
<proteinExistence type="predicted"/>
<keyword evidence="2" id="KW-0863">Zinc-finger</keyword>
<name>A0A438KC93_VITVI</name>
<feature type="compositionally biased region" description="Polar residues" evidence="4">
    <location>
        <begin position="971"/>
        <end position="981"/>
    </location>
</feature>
<dbReference type="Pfam" id="PF24756">
    <property type="entry name" value="THD_CWZF3-5-7"/>
    <property type="match status" value="1"/>
</dbReference>
<evidence type="ECO:0000256" key="1">
    <source>
        <dbReference type="ARBA" id="ARBA00022723"/>
    </source>
</evidence>
<feature type="region of interest" description="Disordered" evidence="4">
    <location>
        <begin position="841"/>
        <end position="874"/>
    </location>
</feature>
<dbReference type="PANTHER" id="PTHR46524">
    <property type="entry name" value="CW-TYPE ZINC FINGER"/>
    <property type="match status" value="1"/>
</dbReference>
<comment type="caution">
    <text evidence="6">The sequence shown here is derived from an EMBL/GenBank/DDBJ whole genome shotgun (WGS) entry which is preliminary data.</text>
</comment>
<evidence type="ECO:0000313" key="7">
    <source>
        <dbReference type="Proteomes" id="UP000288805"/>
    </source>
</evidence>
<feature type="region of interest" description="Disordered" evidence="4">
    <location>
        <begin position="1342"/>
        <end position="1370"/>
    </location>
</feature>
<evidence type="ECO:0000256" key="2">
    <source>
        <dbReference type="ARBA" id="ARBA00022771"/>
    </source>
</evidence>
<accession>A0A438KC93</accession>
<evidence type="ECO:0000259" key="5">
    <source>
        <dbReference type="PROSITE" id="PS51050"/>
    </source>
</evidence>
<feature type="region of interest" description="Disordered" evidence="4">
    <location>
        <begin position="779"/>
        <end position="814"/>
    </location>
</feature>
<dbReference type="Pfam" id="PF07496">
    <property type="entry name" value="zf-CW"/>
    <property type="match status" value="1"/>
</dbReference>
<feature type="domain" description="CW-type" evidence="5">
    <location>
        <begin position="651"/>
        <end position="704"/>
    </location>
</feature>
<dbReference type="GO" id="GO:0008270">
    <property type="term" value="F:zinc ion binding"/>
    <property type="evidence" value="ECO:0007669"/>
    <property type="project" value="UniProtKB-KW"/>
</dbReference>